<name>A0ABT6ASY7_9BURK</name>
<dbReference type="PANTHER" id="PTHR43639:SF1">
    <property type="entry name" value="SHORT-CHAIN DEHYDROGENASE_REDUCTASE FAMILY PROTEIN"/>
    <property type="match status" value="1"/>
</dbReference>
<evidence type="ECO:0000256" key="1">
    <source>
        <dbReference type="ARBA" id="ARBA00006484"/>
    </source>
</evidence>
<dbReference type="PRINTS" id="PR00081">
    <property type="entry name" value="GDHRDH"/>
</dbReference>
<keyword evidence="2" id="KW-0560">Oxidoreductase</keyword>
<dbReference type="SUPFAM" id="SSF51735">
    <property type="entry name" value="NAD(P)-binding Rossmann-fold domains"/>
    <property type="match status" value="1"/>
</dbReference>
<gene>
    <name evidence="3" type="ORF">P3W85_22750</name>
</gene>
<dbReference type="NCBIfam" id="NF006597">
    <property type="entry name" value="PRK09134.1"/>
    <property type="match status" value="1"/>
</dbReference>
<comment type="caution">
    <text evidence="3">The sequence shown here is derived from an EMBL/GenBank/DDBJ whole genome shotgun (WGS) entry which is preliminary data.</text>
</comment>
<accession>A0ABT6ASY7</accession>
<reference evidence="3 4" key="1">
    <citation type="submission" date="2023-03" db="EMBL/GenBank/DDBJ databases">
        <title>Draft assemblies of triclosan tolerant bacteria isolated from returned activated sludge.</title>
        <authorList>
            <person name="Van Hamelsveld S."/>
        </authorList>
    </citation>
    <scope>NUCLEOTIDE SEQUENCE [LARGE SCALE GENOMIC DNA]</scope>
    <source>
        <strain evidence="3 4">GW210010_S58</strain>
    </source>
</reference>
<keyword evidence="4" id="KW-1185">Reference proteome</keyword>
<dbReference type="RefSeq" id="WP_276266445.1">
    <property type="nucleotide sequence ID" value="NZ_JARJLM010000383.1"/>
</dbReference>
<dbReference type="Gene3D" id="3.40.50.720">
    <property type="entry name" value="NAD(P)-binding Rossmann-like Domain"/>
    <property type="match status" value="1"/>
</dbReference>
<dbReference type="InterPro" id="IPR002347">
    <property type="entry name" value="SDR_fam"/>
</dbReference>
<sequence>MPASESPDSASPAGAPADAASATAAPARGVALVTGAARRLGRVIALELAARGWDVAVHCHRSLSEAEALAGQIRAGGRRAAVLQADLADEAATAKLIAACGEALGVPTCLVNNASLFQYDVATSFSYASLDTHMRTNVAAPLLLARELHRALSDAQRGVVINLLDQKLDNLNPDFLSYTLSKAALQTATVQLAQALAPKLRVVGVAPGITMVSGDQSSPGFRRAHRMTPLGQSSTPEDIAQAVAYLAEARAVTGTTLYVDGGQHLMPLARDVMFLTE</sequence>
<dbReference type="EMBL" id="JARJLM010000383">
    <property type="protein sequence ID" value="MDF3835745.1"/>
    <property type="molecule type" value="Genomic_DNA"/>
</dbReference>
<evidence type="ECO:0000313" key="3">
    <source>
        <dbReference type="EMBL" id="MDF3835745.1"/>
    </source>
</evidence>
<evidence type="ECO:0000313" key="4">
    <source>
        <dbReference type="Proteomes" id="UP001216674"/>
    </source>
</evidence>
<dbReference type="Pfam" id="PF13561">
    <property type="entry name" value="adh_short_C2"/>
    <property type="match status" value="1"/>
</dbReference>
<dbReference type="InterPro" id="IPR036291">
    <property type="entry name" value="NAD(P)-bd_dom_sf"/>
</dbReference>
<dbReference type="Proteomes" id="UP001216674">
    <property type="component" value="Unassembled WGS sequence"/>
</dbReference>
<protein>
    <submittedName>
        <fullName evidence="3">SDR family oxidoreductase</fullName>
    </submittedName>
</protein>
<dbReference type="PANTHER" id="PTHR43639">
    <property type="entry name" value="OXIDOREDUCTASE, SHORT-CHAIN DEHYDROGENASE/REDUCTASE FAMILY (AFU_ORTHOLOGUE AFUA_5G02870)"/>
    <property type="match status" value="1"/>
</dbReference>
<organism evidence="3 4">
    <name type="scientific">Cupriavidus basilensis</name>
    <dbReference type="NCBI Taxonomy" id="68895"/>
    <lineage>
        <taxon>Bacteria</taxon>
        <taxon>Pseudomonadati</taxon>
        <taxon>Pseudomonadota</taxon>
        <taxon>Betaproteobacteria</taxon>
        <taxon>Burkholderiales</taxon>
        <taxon>Burkholderiaceae</taxon>
        <taxon>Cupriavidus</taxon>
    </lineage>
</organism>
<comment type="similarity">
    <text evidence="1">Belongs to the short-chain dehydrogenases/reductases (SDR) family.</text>
</comment>
<evidence type="ECO:0000256" key="2">
    <source>
        <dbReference type="ARBA" id="ARBA00023002"/>
    </source>
</evidence>
<proteinExistence type="inferred from homology"/>